<dbReference type="PANTHER" id="PTHR37422">
    <property type="entry name" value="TEICHURONIC ACID BIOSYNTHESIS PROTEIN TUAE"/>
    <property type="match status" value="1"/>
</dbReference>
<feature type="transmembrane region" description="Helical" evidence="5">
    <location>
        <begin position="147"/>
        <end position="164"/>
    </location>
</feature>
<keyword evidence="3 5" id="KW-1133">Transmembrane helix</keyword>
<protein>
    <recommendedName>
        <fullName evidence="6">O-antigen ligase-related domain-containing protein</fullName>
    </recommendedName>
</protein>
<evidence type="ECO:0000313" key="7">
    <source>
        <dbReference type="EMBL" id="GAI64349.1"/>
    </source>
</evidence>
<keyword evidence="2 5" id="KW-0812">Transmembrane</keyword>
<feature type="transmembrane region" description="Helical" evidence="5">
    <location>
        <begin position="115"/>
        <end position="135"/>
    </location>
</feature>
<comment type="caution">
    <text evidence="7">The sequence shown here is derived from an EMBL/GenBank/DDBJ whole genome shotgun (WGS) entry which is preliminary data.</text>
</comment>
<evidence type="ECO:0000259" key="6">
    <source>
        <dbReference type="Pfam" id="PF04932"/>
    </source>
</evidence>
<reference evidence="7" key="1">
    <citation type="journal article" date="2014" name="Front. Microbiol.">
        <title>High frequency of phylogenetically diverse reductive dehalogenase-homologous genes in deep subseafloor sedimentary metagenomes.</title>
        <authorList>
            <person name="Kawai M."/>
            <person name="Futagami T."/>
            <person name="Toyoda A."/>
            <person name="Takaki Y."/>
            <person name="Nishi S."/>
            <person name="Hori S."/>
            <person name="Arai W."/>
            <person name="Tsubouchi T."/>
            <person name="Morono Y."/>
            <person name="Uchiyama I."/>
            <person name="Ito T."/>
            <person name="Fujiyama A."/>
            <person name="Inagaki F."/>
            <person name="Takami H."/>
        </authorList>
    </citation>
    <scope>NUCLEOTIDE SEQUENCE</scope>
    <source>
        <strain evidence="7">Expedition CK06-06</strain>
    </source>
</reference>
<comment type="subcellular location">
    <subcellularLocation>
        <location evidence="1">Membrane</location>
        <topology evidence="1">Multi-pass membrane protein</topology>
    </subcellularLocation>
</comment>
<feature type="domain" description="O-antigen ligase-related" evidence="6">
    <location>
        <begin position="3"/>
        <end position="123"/>
    </location>
</feature>
<dbReference type="AlphaFoldDB" id="X1S980"/>
<evidence type="ECO:0000256" key="1">
    <source>
        <dbReference type="ARBA" id="ARBA00004141"/>
    </source>
</evidence>
<accession>X1S980</accession>
<feature type="transmembrane region" description="Helical" evidence="5">
    <location>
        <begin position="176"/>
        <end position="193"/>
    </location>
</feature>
<keyword evidence="4 5" id="KW-0472">Membrane</keyword>
<dbReference type="EMBL" id="BARW01000426">
    <property type="protein sequence ID" value="GAI64349.1"/>
    <property type="molecule type" value="Genomic_DNA"/>
</dbReference>
<sequence>LIFAGIVIFGLIAVSWPEIKITLEKNRQDSSKEFSKHIQSVSNITSDVSNLERINRWKCAVRMFNEKPFFGWGPGTYMFQYAPFQVSHDRTIISTNFAEHGNAHSEYLGPLSESGVLGILTFLIIVILSVITGLRVYQNATEPEFKIFSLSVLLGLVTYFTHGFLNNFLDSDKASAPFWGFIAILVAMDVFFIRKPGIGEKTKIN</sequence>
<proteinExistence type="predicted"/>
<dbReference type="InterPro" id="IPR051533">
    <property type="entry name" value="WaaL-like"/>
</dbReference>
<name>X1S980_9ZZZZ</name>
<feature type="non-terminal residue" evidence="7">
    <location>
        <position position="1"/>
    </location>
</feature>
<evidence type="ECO:0000256" key="3">
    <source>
        <dbReference type="ARBA" id="ARBA00022989"/>
    </source>
</evidence>
<evidence type="ECO:0000256" key="5">
    <source>
        <dbReference type="SAM" id="Phobius"/>
    </source>
</evidence>
<gene>
    <name evidence="7" type="ORF">S12H4_01931</name>
</gene>
<organism evidence="7">
    <name type="scientific">marine sediment metagenome</name>
    <dbReference type="NCBI Taxonomy" id="412755"/>
    <lineage>
        <taxon>unclassified sequences</taxon>
        <taxon>metagenomes</taxon>
        <taxon>ecological metagenomes</taxon>
    </lineage>
</organism>
<evidence type="ECO:0000256" key="4">
    <source>
        <dbReference type="ARBA" id="ARBA00023136"/>
    </source>
</evidence>
<evidence type="ECO:0000256" key="2">
    <source>
        <dbReference type="ARBA" id="ARBA00022692"/>
    </source>
</evidence>
<dbReference type="Pfam" id="PF04932">
    <property type="entry name" value="Wzy_C"/>
    <property type="match status" value="1"/>
</dbReference>
<dbReference type="PANTHER" id="PTHR37422:SF17">
    <property type="entry name" value="O-ANTIGEN LIGASE"/>
    <property type="match status" value="1"/>
</dbReference>
<dbReference type="InterPro" id="IPR007016">
    <property type="entry name" value="O-antigen_ligase-rel_domated"/>
</dbReference>
<dbReference type="GO" id="GO:0016020">
    <property type="term" value="C:membrane"/>
    <property type="evidence" value="ECO:0007669"/>
    <property type="project" value="UniProtKB-SubCell"/>
</dbReference>